<keyword evidence="1" id="KW-1133">Transmembrane helix</keyword>
<name>A0ABW4BAF5_9LACO</name>
<organism evidence="2 3">
    <name type="scientific">Lacticaseibacillus jixianensis</name>
    <dbReference type="NCBI Taxonomy" id="2486012"/>
    <lineage>
        <taxon>Bacteria</taxon>
        <taxon>Bacillati</taxon>
        <taxon>Bacillota</taxon>
        <taxon>Bacilli</taxon>
        <taxon>Lactobacillales</taxon>
        <taxon>Lactobacillaceae</taxon>
        <taxon>Lacticaseibacillus</taxon>
    </lineage>
</organism>
<comment type="caution">
    <text evidence="2">The sequence shown here is derived from an EMBL/GenBank/DDBJ whole genome shotgun (WGS) entry which is preliminary data.</text>
</comment>
<reference evidence="3" key="1">
    <citation type="journal article" date="2019" name="Int. J. Syst. Evol. Microbiol.">
        <title>The Global Catalogue of Microorganisms (GCM) 10K type strain sequencing project: providing services to taxonomists for standard genome sequencing and annotation.</title>
        <authorList>
            <consortium name="The Broad Institute Genomics Platform"/>
            <consortium name="The Broad Institute Genome Sequencing Center for Infectious Disease"/>
            <person name="Wu L."/>
            <person name="Ma J."/>
        </authorList>
    </citation>
    <scope>NUCLEOTIDE SEQUENCE [LARGE SCALE GENOMIC DNA]</scope>
    <source>
        <strain evidence="3">CCM 8911</strain>
    </source>
</reference>
<keyword evidence="1" id="KW-0812">Transmembrane</keyword>
<keyword evidence="1" id="KW-0472">Membrane</keyword>
<dbReference type="EMBL" id="JBHTMO010000035">
    <property type="protein sequence ID" value="MFD1393921.1"/>
    <property type="molecule type" value="Genomic_DNA"/>
</dbReference>
<evidence type="ECO:0000256" key="1">
    <source>
        <dbReference type="SAM" id="Phobius"/>
    </source>
</evidence>
<protein>
    <submittedName>
        <fullName evidence="2">Uncharacterized protein</fullName>
    </submittedName>
</protein>
<feature type="transmembrane region" description="Helical" evidence="1">
    <location>
        <begin position="14"/>
        <end position="31"/>
    </location>
</feature>
<proteinExistence type="predicted"/>
<feature type="transmembrane region" description="Helical" evidence="1">
    <location>
        <begin position="37"/>
        <end position="57"/>
    </location>
</feature>
<evidence type="ECO:0000313" key="2">
    <source>
        <dbReference type="EMBL" id="MFD1393921.1"/>
    </source>
</evidence>
<dbReference type="RefSeq" id="WP_125585600.1">
    <property type="nucleotide sequence ID" value="NZ_JBHTMO010000035.1"/>
</dbReference>
<keyword evidence="3" id="KW-1185">Reference proteome</keyword>
<gene>
    <name evidence="2" type="ORF">ACFQ3L_10120</name>
</gene>
<sequence>MSDPQQSKHLFQQMIDQVIALVLLIVVWLNRAALGPTWTKTLIIVALVISLADYAILGRKARRKK</sequence>
<dbReference type="Proteomes" id="UP001597249">
    <property type="component" value="Unassembled WGS sequence"/>
</dbReference>
<evidence type="ECO:0000313" key="3">
    <source>
        <dbReference type="Proteomes" id="UP001597249"/>
    </source>
</evidence>
<accession>A0ABW4BAF5</accession>